<evidence type="ECO:0000259" key="1">
    <source>
        <dbReference type="Pfam" id="PF07883"/>
    </source>
</evidence>
<dbReference type="Pfam" id="PF07883">
    <property type="entry name" value="Cupin_2"/>
    <property type="match status" value="1"/>
</dbReference>
<dbReference type="SUPFAM" id="SSF51182">
    <property type="entry name" value="RmlC-like cupins"/>
    <property type="match status" value="1"/>
</dbReference>
<dbReference type="InterPro" id="IPR011051">
    <property type="entry name" value="RmlC_Cupin_sf"/>
</dbReference>
<dbReference type="EMBL" id="CAUWAG010000020">
    <property type="protein sequence ID" value="CAJ2514285.1"/>
    <property type="molecule type" value="Genomic_DNA"/>
</dbReference>
<proteinExistence type="predicted"/>
<keyword evidence="3" id="KW-1185">Reference proteome</keyword>
<name>A0AAI8YR41_9PEZI</name>
<gene>
    <name evidence="2" type="ORF">KHLLAP_LOCUS14753</name>
</gene>
<sequence>MTQADEPTVASVGKATTKIESAEILLPSRGIAEDIGFWTSADPGLGFRMVQIYPADDPQVVTLSGHGLRMRLDTAAADNAVPGTIRLLCGDASFLPRELVSPSGTRVELVPAAVSMVQPPARHAFITRRLKDNAPWVVGRAGMHYRDLIPGRLGGAIIASHIRIPEAGPVADKVHYHTVGFQLIHCHAGWVRLVYEDQGPPFILHAGDSVIQPPGIRHRVLEASAGLEVVEVGLPAEHLTTIDHEMELPTPRHHPDREWEGQRFVHSRTADAVWAPWRVPGFEARDTGIGDGTRGVAGVRVARPVAGAEPGGCTTSHDSDILFTFVLSGSCTLRGQGQEAQSLAAGDAYTLPPGYKTSLTDSSTDLSLLEVSLPAKFNTAVHP</sequence>
<accession>A0AAI8YR41</accession>
<evidence type="ECO:0000313" key="3">
    <source>
        <dbReference type="Proteomes" id="UP001295740"/>
    </source>
</evidence>
<organism evidence="2 3">
    <name type="scientific">Anthostomella pinea</name>
    <dbReference type="NCBI Taxonomy" id="933095"/>
    <lineage>
        <taxon>Eukaryota</taxon>
        <taxon>Fungi</taxon>
        <taxon>Dikarya</taxon>
        <taxon>Ascomycota</taxon>
        <taxon>Pezizomycotina</taxon>
        <taxon>Sordariomycetes</taxon>
        <taxon>Xylariomycetidae</taxon>
        <taxon>Xylariales</taxon>
        <taxon>Xylariaceae</taxon>
        <taxon>Anthostomella</taxon>
    </lineage>
</organism>
<dbReference type="InterPro" id="IPR013096">
    <property type="entry name" value="Cupin_2"/>
</dbReference>
<dbReference type="AlphaFoldDB" id="A0AAI8YR41"/>
<comment type="caution">
    <text evidence="2">The sequence shown here is derived from an EMBL/GenBank/DDBJ whole genome shotgun (WGS) entry which is preliminary data.</text>
</comment>
<reference evidence="2" key="1">
    <citation type="submission" date="2023-10" db="EMBL/GenBank/DDBJ databases">
        <authorList>
            <person name="Hackl T."/>
        </authorList>
    </citation>
    <scope>NUCLEOTIDE SEQUENCE</scope>
</reference>
<dbReference type="Gene3D" id="2.60.120.10">
    <property type="entry name" value="Jelly Rolls"/>
    <property type="match status" value="2"/>
</dbReference>
<feature type="domain" description="Cupin type-2" evidence="1">
    <location>
        <begin position="169"/>
        <end position="221"/>
    </location>
</feature>
<dbReference type="Proteomes" id="UP001295740">
    <property type="component" value="Unassembled WGS sequence"/>
</dbReference>
<dbReference type="InterPro" id="IPR014710">
    <property type="entry name" value="RmlC-like_jellyroll"/>
</dbReference>
<evidence type="ECO:0000313" key="2">
    <source>
        <dbReference type="EMBL" id="CAJ2514285.1"/>
    </source>
</evidence>
<protein>
    <submittedName>
        <fullName evidence="2">Uu.00g024040.m01.CDS01</fullName>
    </submittedName>
</protein>